<comment type="caution">
    <text evidence="5">The sequence shown here is derived from an EMBL/GenBank/DDBJ whole genome shotgun (WGS) entry which is preliminary data.</text>
</comment>
<dbReference type="Pfam" id="PF01128">
    <property type="entry name" value="IspD"/>
    <property type="match status" value="1"/>
</dbReference>
<evidence type="ECO:0000256" key="3">
    <source>
        <dbReference type="ARBA" id="ARBA00023229"/>
    </source>
</evidence>
<dbReference type="UniPathway" id="UPA00056">
    <property type="reaction ID" value="UER00093"/>
</dbReference>
<sequence>MLFNRKLEKPRVAAVIAAAGAASRMQGIDKQFEEICGVPVVVRTMLAFSDSDWIDEIIVVARAQDIPTMHALIRAWGVPKVRSVVAGGQTRQQSVQNGVEAVGYETQYVAVHDGARPLVNQQVIADAVIDAVRYGAAAAAVPVTDTVKVADENRRILSTPDRSTLFAVQTPQVFELERYRLAARKAEETGMDYTDDCQMLEAAGYPVYLARGDYDNIKITTPVDLVVATAMVEAAEGERI</sequence>
<dbReference type="GO" id="GO:0050518">
    <property type="term" value="F:2-C-methyl-D-erythritol 4-phosphate cytidylyltransferase activity"/>
    <property type="evidence" value="ECO:0007669"/>
    <property type="project" value="UniProtKB-UniRule"/>
</dbReference>
<keyword evidence="2 4" id="KW-0548">Nucleotidyltransferase</keyword>
<dbReference type="InterPro" id="IPR001228">
    <property type="entry name" value="IspD"/>
</dbReference>
<comment type="pathway">
    <text evidence="4">Isoprenoid biosynthesis; isopentenyl diphosphate biosynthesis via DXP pathway; isopentenyl diphosphate from 1-deoxy-D-xylulose 5-phosphate: step 2/6.</text>
</comment>
<dbReference type="AlphaFoldDB" id="A0A498CQZ9"/>
<dbReference type="Gene3D" id="3.90.550.10">
    <property type="entry name" value="Spore Coat Polysaccharide Biosynthesis Protein SpsA, Chain A"/>
    <property type="match status" value="1"/>
</dbReference>
<dbReference type="RefSeq" id="WP_121585669.1">
    <property type="nucleotide sequence ID" value="NZ_RCHT01000001.1"/>
</dbReference>
<accession>A0A498CQZ9</accession>
<comment type="catalytic activity">
    <reaction evidence="4">
        <text>2-C-methyl-D-erythritol 4-phosphate + CTP + H(+) = 4-CDP-2-C-methyl-D-erythritol + diphosphate</text>
        <dbReference type="Rhea" id="RHEA:13429"/>
        <dbReference type="ChEBI" id="CHEBI:15378"/>
        <dbReference type="ChEBI" id="CHEBI:33019"/>
        <dbReference type="ChEBI" id="CHEBI:37563"/>
        <dbReference type="ChEBI" id="CHEBI:57823"/>
        <dbReference type="ChEBI" id="CHEBI:58262"/>
        <dbReference type="EC" id="2.7.7.60"/>
    </reaction>
</comment>
<dbReference type="NCBIfam" id="TIGR00453">
    <property type="entry name" value="ispD"/>
    <property type="match status" value="1"/>
</dbReference>
<feature type="site" description="Positions MEP for the nucleophilic attack" evidence="4">
    <location>
        <position position="162"/>
    </location>
</feature>
<dbReference type="PANTHER" id="PTHR32125">
    <property type="entry name" value="2-C-METHYL-D-ERYTHRITOL 4-PHOSPHATE CYTIDYLYLTRANSFERASE, CHLOROPLASTIC"/>
    <property type="match status" value="1"/>
</dbReference>
<dbReference type="EMBL" id="RCHT01000001">
    <property type="protein sequence ID" value="RLL14586.1"/>
    <property type="molecule type" value="Genomic_DNA"/>
</dbReference>
<dbReference type="InterPro" id="IPR029044">
    <property type="entry name" value="Nucleotide-diphossugar_trans"/>
</dbReference>
<evidence type="ECO:0000256" key="1">
    <source>
        <dbReference type="ARBA" id="ARBA00022679"/>
    </source>
</evidence>
<dbReference type="InterPro" id="IPR034683">
    <property type="entry name" value="IspD/TarI"/>
</dbReference>
<evidence type="ECO:0000256" key="4">
    <source>
        <dbReference type="HAMAP-Rule" id="MF_00108"/>
    </source>
</evidence>
<dbReference type="SUPFAM" id="SSF53448">
    <property type="entry name" value="Nucleotide-diphospho-sugar transferases"/>
    <property type="match status" value="1"/>
</dbReference>
<keyword evidence="6" id="KW-1185">Reference proteome</keyword>
<evidence type="ECO:0000313" key="6">
    <source>
        <dbReference type="Proteomes" id="UP000276301"/>
    </source>
</evidence>
<comment type="function">
    <text evidence="4">Catalyzes the formation of 4-diphosphocytidyl-2-C-methyl-D-erythritol from CTP and 2-C-methyl-D-erythritol 4-phosphate (MEP).</text>
</comment>
<proteinExistence type="inferred from homology"/>
<organism evidence="5 6">
    <name type="scientific">Anaerotruncus massiliensis</name>
    <name type="common">ex Liu et al. 2021</name>
    <dbReference type="NCBI Taxonomy" id="2321404"/>
    <lineage>
        <taxon>Bacteria</taxon>
        <taxon>Bacillati</taxon>
        <taxon>Bacillota</taxon>
        <taxon>Clostridia</taxon>
        <taxon>Eubacteriales</taxon>
        <taxon>Oscillospiraceae</taxon>
        <taxon>Anaerotruncus</taxon>
    </lineage>
</organism>
<reference evidence="5 6" key="1">
    <citation type="submission" date="2018-10" db="EMBL/GenBank/DDBJ databases">
        <title>Anaerotruncus faecis sp. nov., isolated from human feces.</title>
        <authorList>
            <person name="Wang Y.-J."/>
        </authorList>
    </citation>
    <scope>NUCLEOTIDE SEQUENCE [LARGE SCALE GENOMIC DNA]</scope>
    <source>
        <strain evidence="5 6">22A2-44</strain>
    </source>
</reference>
<dbReference type="FunFam" id="3.90.550.10:FF:000003">
    <property type="entry name" value="2-C-methyl-D-erythritol 4-phosphate cytidylyltransferase"/>
    <property type="match status" value="1"/>
</dbReference>
<feature type="site" description="Transition state stabilizer" evidence="4">
    <location>
        <position position="30"/>
    </location>
</feature>
<dbReference type="InterPro" id="IPR050088">
    <property type="entry name" value="IspD/TarI_cytidylyltransf_bact"/>
</dbReference>
<dbReference type="Proteomes" id="UP000276301">
    <property type="component" value="Unassembled WGS sequence"/>
</dbReference>
<feature type="site" description="Positions MEP for the nucleophilic attack" evidence="4">
    <location>
        <position position="218"/>
    </location>
</feature>
<comment type="similarity">
    <text evidence="4">Belongs to the IspD/TarI cytidylyltransferase family. IspD subfamily.</text>
</comment>
<dbReference type="CDD" id="cd02516">
    <property type="entry name" value="CDP-ME_synthetase"/>
    <property type="match status" value="1"/>
</dbReference>
<evidence type="ECO:0000256" key="2">
    <source>
        <dbReference type="ARBA" id="ARBA00022695"/>
    </source>
</evidence>
<gene>
    <name evidence="4 5" type="primary">ispD</name>
    <name evidence="5" type="ORF">D4A47_00975</name>
</gene>
<keyword evidence="1 4" id="KW-0808">Transferase</keyword>
<feature type="site" description="Transition state stabilizer" evidence="4">
    <location>
        <position position="24"/>
    </location>
</feature>
<dbReference type="GO" id="GO:0019288">
    <property type="term" value="P:isopentenyl diphosphate biosynthetic process, methylerythritol 4-phosphate pathway"/>
    <property type="evidence" value="ECO:0007669"/>
    <property type="project" value="UniProtKB-UniRule"/>
</dbReference>
<dbReference type="HAMAP" id="MF_00108">
    <property type="entry name" value="IspD"/>
    <property type="match status" value="1"/>
</dbReference>
<keyword evidence="3 4" id="KW-0414">Isoprene biosynthesis</keyword>
<dbReference type="PANTHER" id="PTHR32125:SF4">
    <property type="entry name" value="2-C-METHYL-D-ERYTHRITOL 4-PHOSPHATE CYTIDYLYLTRANSFERASE, CHLOROPLASTIC"/>
    <property type="match status" value="1"/>
</dbReference>
<dbReference type="EC" id="2.7.7.60" evidence="4"/>
<protein>
    <recommendedName>
        <fullName evidence="4">2-C-methyl-D-erythritol 4-phosphate cytidylyltransferase</fullName>
        <ecNumber evidence="4">2.7.7.60</ecNumber>
    </recommendedName>
    <alternativeName>
        <fullName evidence="4">4-diphosphocytidyl-2C-methyl-D-erythritol synthase</fullName>
    </alternativeName>
    <alternativeName>
        <fullName evidence="4">MEP cytidylyltransferase</fullName>
        <shortName evidence="4">MCT</shortName>
    </alternativeName>
</protein>
<name>A0A498CQZ9_9FIRM</name>
<evidence type="ECO:0000313" key="5">
    <source>
        <dbReference type="EMBL" id="RLL14586.1"/>
    </source>
</evidence>